<dbReference type="EMBL" id="JABFOF010000001">
    <property type="protein sequence ID" value="KAG2407792.1"/>
    <property type="molecule type" value="Genomic_DNA"/>
</dbReference>
<proteinExistence type="predicted"/>
<evidence type="ECO:0000256" key="1">
    <source>
        <dbReference type="SAM" id="MobiDB-lite"/>
    </source>
</evidence>
<organism evidence="2 3">
    <name type="scientific">Phaseolus angularis</name>
    <name type="common">Azuki bean</name>
    <name type="synonym">Vigna angularis</name>
    <dbReference type="NCBI Taxonomy" id="3914"/>
    <lineage>
        <taxon>Eukaryota</taxon>
        <taxon>Viridiplantae</taxon>
        <taxon>Streptophyta</taxon>
        <taxon>Embryophyta</taxon>
        <taxon>Tracheophyta</taxon>
        <taxon>Spermatophyta</taxon>
        <taxon>Magnoliopsida</taxon>
        <taxon>eudicotyledons</taxon>
        <taxon>Gunneridae</taxon>
        <taxon>Pentapetalae</taxon>
        <taxon>rosids</taxon>
        <taxon>fabids</taxon>
        <taxon>Fabales</taxon>
        <taxon>Fabaceae</taxon>
        <taxon>Papilionoideae</taxon>
        <taxon>50 kb inversion clade</taxon>
        <taxon>NPAAA clade</taxon>
        <taxon>indigoferoid/millettioid clade</taxon>
        <taxon>Phaseoleae</taxon>
        <taxon>Vigna</taxon>
    </lineage>
</organism>
<protein>
    <submittedName>
        <fullName evidence="2">Uncharacterized protein</fullName>
    </submittedName>
</protein>
<feature type="compositionally biased region" description="Basic and acidic residues" evidence="1">
    <location>
        <begin position="40"/>
        <end position="50"/>
    </location>
</feature>
<feature type="region of interest" description="Disordered" evidence="1">
    <location>
        <begin position="184"/>
        <end position="266"/>
    </location>
</feature>
<evidence type="ECO:0000313" key="3">
    <source>
        <dbReference type="Proteomes" id="UP000743370"/>
    </source>
</evidence>
<dbReference type="Proteomes" id="UP000743370">
    <property type="component" value="Unassembled WGS sequence"/>
</dbReference>
<reference evidence="2 3" key="1">
    <citation type="submission" date="2020-05" db="EMBL/GenBank/DDBJ databases">
        <title>Vigna angularis (adzuki bean) Var. LongXiaoDou No. 4 denovo assembly.</title>
        <authorList>
            <person name="Xiang H."/>
        </authorList>
    </citation>
    <scope>NUCLEOTIDE SEQUENCE [LARGE SCALE GENOMIC DNA]</scope>
    <source>
        <tissue evidence="2">Leaf</tissue>
    </source>
</reference>
<dbReference type="AlphaFoldDB" id="A0A8T0L885"/>
<evidence type="ECO:0000313" key="2">
    <source>
        <dbReference type="EMBL" id="KAG2407792.1"/>
    </source>
</evidence>
<dbReference type="PANTHER" id="PTHR33673:SF35">
    <property type="match status" value="1"/>
</dbReference>
<name>A0A8T0L885_PHAAN</name>
<feature type="compositionally biased region" description="Polar residues" evidence="1">
    <location>
        <begin position="9"/>
        <end position="37"/>
    </location>
</feature>
<comment type="caution">
    <text evidence="2">The sequence shown here is derived from an EMBL/GenBank/DDBJ whole genome shotgun (WGS) entry which is preliminary data.</text>
</comment>
<gene>
    <name evidence="2" type="ORF">HKW66_Vig0026140</name>
</gene>
<dbReference type="PANTHER" id="PTHR33673">
    <property type="entry name" value="SUPPRESSOR SRP40-LIKE PROTEIN"/>
    <property type="match status" value="1"/>
</dbReference>
<accession>A0A8T0L885</accession>
<feature type="region of interest" description="Disordered" evidence="1">
    <location>
        <begin position="1"/>
        <end position="78"/>
    </location>
</feature>
<sequence>METGGDNKNIGNETNNTGSSSHGALESSQNQPSTSVLTKVESHAPTKSTDDVAGGVVQNPPVQMMERPGEPNTSPNYTFPSHVFSKSTANSQVEWSTASNESLFSIYMGNTSFSNELGCFKSWELDKPGDVSVQDQPSASPTQNLAASTNKFNAISKRTHELQNELSSKNAEAKAAETMREVIMESSQTTQNVGKGDDKAFEPQRQSNDSTNSYAFQQSSKGPDKSVSSLSAGEKQEQQESSNTADQAPKPTTDASNGWSCFSCCS</sequence>
<feature type="compositionally biased region" description="Polar residues" evidence="1">
    <location>
        <begin position="204"/>
        <end position="231"/>
    </location>
</feature>